<feature type="region of interest" description="Disordered" evidence="5">
    <location>
        <begin position="571"/>
        <end position="598"/>
    </location>
</feature>
<dbReference type="Proteomes" id="UP000554235">
    <property type="component" value="Unassembled WGS sequence"/>
</dbReference>
<keyword evidence="9" id="KW-1185">Reference proteome</keyword>
<dbReference type="PROSITE" id="PS51387">
    <property type="entry name" value="FAD_PCMH"/>
    <property type="match status" value="1"/>
</dbReference>
<dbReference type="PANTHER" id="PTHR42973:SF22">
    <property type="entry name" value="FAD-BINDING PCMH-TYPE DOMAIN-CONTAINING PROTEIN-RELATED"/>
    <property type="match status" value="1"/>
</dbReference>
<proteinExistence type="inferred from homology"/>
<feature type="compositionally biased region" description="Basic residues" evidence="5">
    <location>
        <begin position="571"/>
        <end position="581"/>
    </location>
</feature>
<evidence type="ECO:0000256" key="2">
    <source>
        <dbReference type="ARBA" id="ARBA00022630"/>
    </source>
</evidence>
<protein>
    <submittedName>
        <fullName evidence="8">6-hydroxy-D-nicotine oxidase</fullName>
    </submittedName>
</protein>
<dbReference type="EMBL" id="JAADYS010000386">
    <property type="protein sequence ID" value="KAF4470171.1"/>
    <property type="molecule type" value="Genomic_DNA"/>
</dbReference>
<reference evidence="8 9" key="1">
    <citation type="submission" date="2020-01" db="EMBL/GenBank/DDBJ databases">
        <title>Identification and distribution of gene clusters putatively required for synthesis of sphingolipid metabolism inhibitors in phylogenetically diverse species of the filamentous fungus Fusarium.</title>
        <authorList>
            <person name="Kim H.-S."/>
            <person name="Busman M."/>
            <person name="Brown D.W."/>
            <person name="Divon H."/>
            <person name="Uhlig S."/>
            <person name="Proctor R.H."/>
        </authorList>
    </citation>
    <scope>NUCLEOTIDE SEQUENCE [LARGE SCALE GENOMIC DNA]</scope>
    <source>
        <strain evidence="8 9">NRRL 20459</strain>
    </source>
</reference>
<dbReference type="Pfam" id="PF14328">
    <property type="entry name" value="DUF4385"/>
    <property type="match status" value="1"/>
</dbReference>
<dbReference type="InterPro" id="IPR036318">
    <property type="entry name" value="FAD-bd_PCMH-like_sf"/>
</dbReference>
<feature type="domain" description="FAD-binding PCMH-type" evidence="7">
    <location>
        <begin position="55"/>
        <end position="227"/>
    </location>
</feature>
<gene>
    <name evidence="8" type="ORF">FALBO_2932</name>
</gene>
<dbReference type="InterPro" id="IPR016169">
    <property type="entry name" value="FAD-bd_PCMH_sub2"/>
</dbReference>
<name>A0A8H4LJ94_9HYPO</name>
<evidence type="ECO:0000313" key="9">
    <source>
        <dbReference type="Proteomes" id="UP000554235"/>
    </source>
</evidence>
<dbReference type="Pfam" id="PF01565">
    <property type="entry name" value="FAD_binding_4"/>
    <property type="match status" value="1"/>
</dbReference>
<evidence type="ECO:0000256" key="4">
    <source>
        <dbReference type="ARBA" id="ARBA00023002"/>
    </source>
</evidence>
<dbReference type="GO" id="GO:0071949">
    <property type="term" value="F:FAD binding"/>
    <property type="evidence" value="ECO:0007669"/>
    <property type="project" value="InterPro"/>
</dbReference>
<evidence type="ECO:0000256" key="3">
    <source>
        <dbReference type="ARBA" id="ARBA00022827"/>
    </source>
</evidence>
<keyword evidence="6" id="KW-0732">Signal</keyword>
<evidence type="ECO:0000259" key="7">
    <source>
        <dbReference type="PROSITE" id="PS51387"/>
    </source>
</evidence>
<feature type="compositionally biased region" description="Basic and acidic residues" evidence="5">
    <location>
        <begin position="582"/>
        <end position="598"/>
    </location>
</feature>
<evidence type="ECO:0000256" key="5">
    <source>
        <dbReference type="SAM" id="MobiDB-lite"/>
    </source>
</evidence>
<dbReference type="OrthoDB" id="2151789at2759"/>
<keyword evidence="2" id="KW-0285">Flavoprotein</keyword>
<dbReference type="Gene3D" id="3.30.465.10">
    <property type="match status" value="1"/>
</dbReference>
<dbReference type="InterPro" id="IPR016166">
    <property type="entry name" value="FAD-bd_PCMH"/>
</dbReference>
<evidence type="ECO:0000256" key="1">
    <source>
        <dbReference type="ARBA" id="ARBA00005466"/>
    </source>
</evidence>
<feature type="signal peptide" evidence="6">
    <location>
        <begin position="1"/>
        <end position="19"/>
    </location>
</feature>
<keyword evidence="3" id="KW-0274">FAD</keyword>
<evidence type="ECO:0000313" key="8">
    <source>
        <dbReference type="EMBL" id="KAF4470171.1"/>
    </source>
</evidence>
<dbReference type="InterPro" id="IPR006094">
    <property type="entry name" value="Oxid_FAD_bind_N"/>
</dbReference>
<sequence>MKSLLVQAVGAAVATIVSATTCCDQLEEKFGNIVKFPNTESYNVTISSYWSIQESSLQPACVLRPATAHAVSEALEIISNTKDCYFAVKGGGHAPAAGFANVDGGVTIDMTSLSSVSLNKDFTMASIGAGAKWLDVYNFLNGSGVQVAGGRNGNVGVAGLLLGGGISHFTTKAGWACDRVINYEVVLANGSLINANKDSHLDLFRALKGGGNNFGVITRFDLATFPRGDISTTTILYDISQRAKVFRAFTDLLDSSTYDPLASLVVGLLYSSASKAWTLTSSAVYTNPVSQPEIFKSLTTIPHKSLTNNITTLAEFADEKDTPPLNWLFATATFKPSAENMQDMFDTLNDTIFSLNPEGGVTWSVAFEPVVGEMLKSSQHHNVLGLESSEDGFIVLISALWPNSAVSPDVQAIAESVLSTWQDRAHSNGLSQRFQYLNYAAPFQKPFESYGKDDLRFLNSNTASLVNIDSDQRLGTLSVEAKVAKRLIDTVSEAHRMSYRIGRGEQGVLTFEPYKSAILPLWRFRTVAIAQKSAEDLWEKFKEFKDQDDFVGMDMTRKFIQMGMTRAKRYANHAGGRKYKKGTKEELPRSDEHPDRDDKERASLIFRRYWEQCKVDEDYKNLKEEFLKQQKQWNDS</sequence>
<accession>A0A8H4LJ94</accession>
<comment type="similarity">
    <text evidence="1">Belongs to the oxygen-dependent FAD-linked oxidoreductase family.</text>
</comment>
<comment type="caution">
    <text evidence="8">The sequence shown here is derived from an EMBL/GenBank/DDBJ whole genome shotgun (WGS) entry which is preliminary data.</text>
</comment>
<organism evidence="8 9">
    <name type="scientific">Fusarium albosuccineum</name>
    <dbReference type="NCBI Taxonomy" id="1237068"/>
    <lineage>
        <taxon>Eukaryota</taxon>
        <taxon>Fungi</taxon>
        <taxon>Dikarya</taxon>
        <taxon>Ascomycota</taxon>
        <taxon>Pezizomycotina</taxon>
        <taxon>Sordariomycetes</taxon>
        <taxon>Hypocreomycetidae</taxon>
        <taxon>Hypocreales</taxon>
        <taxon>Nectriaceae</taxon>
        <taxon>Fusarium</taxon>
        <taxon>Fusarium decemcellulare species complex</taxon>
    </lineage>
</organism>
<dbReference type="InterPro" id="IPR050416">
    <property type="entry name" value="FAD-linked_Oxidoreductase"/>
</dbReference>
<keyword evidence="4" id="KW-0560">Oxidoreductase</keyword>
<evidence type="ECO:0000256" key="6">
    <source>
        <dbReference type="SAM" id="SignalP"/>
    </source>
</evidence>
<dbReference type="GO" id="GO:0016491">
    <property type="term" value="F:oxidoreductase activity"/>
    <property type="evidence" value="ECO:0007669"/>
    <property type="project" value="UniProtKB-KW"/>
</dbReference>
<dbReference type="InterPro" id="IPR025494">
    <property type="entry name" value="DUF4385"/>
</dbReference>
<feature type="chain" id="PRO_5034261016" evidence="6">
    <location>
        <begin position="20"/>
        <end position="636"/>
    </location>
</feature>
<dbReference type="PANTHER" id="PTHR42973">
    <property type="entry name" value="BINDING OXIDOREDUCTASE, PUTATIVE (AFU_ORTHOLOGUE AFUA_1G17690)-RELATED"/>
    <property type="match status" value="1"/>
</dbReference>
<dbReference type="AlphaFoldDB" id="A0A8H4LJ94"/>
<dbReference type="SUPFAM" id="SSF56176">
    <property type="entry name" value="FAD-binding/transporter-associated domain-like"/>
    <property type="match status" value="1"/>
</dbReference>